<dbReference type="GO" id="GO:0016787">
    <property type="term" value="F:hydrolase activity"/>
    <property type="evidence" value="ECO:0007669"/>
    <property type="project" value="UniProtKB-KW"/>
</dbReference>
<keyword evidence="1" id="KW-0732">Signal</keyword>
<feature type="signal peptide" evidence="1">
    <location>
        <begin position="1"/>
        <end position="22"/>
    </location>
</feature>
<dbReference type="EMBL" id="JACTVA010000010">
    <property type="protein sequence ID" value="MBC9206843.1"/>
    <property type="molecule type" value="Genomic_DNA"/>
</dbReference>
<name>A0ABR7RKA2_9PROT</name>
<feature type="chain" id="PRO_5046620059" evidence="1">
    <location>
        <begin position="23"/>
        <end position="277"/>
    </location>
</feature>
<gene>
    <name evidence="2" type="ORF">IBL26_08345</name>
</gene>
<evidence type="ECO:0000313" key="3">
    <source>
        <dbReference type="Proteomes" id="UP000626026"/>
    </source>
</evidence>
<organism evidence="2 3">
    <name type="scientific">Teichococcus aerophilus</name>
    <dbReference type="NCBI Taxonomy" id="1224513"/>
    <lineage>
        <taxon>Bacteria</taxon>
        <taxon>Pseudomonadati</taxon>
        <taxon>Pseudomonadota</taxon>
        <taxon>Alphaproteobacteria</taxon>
        <taxon>Acetobacterales</taxon>
        <taxon>Roseomonadaceae</taxon>
        <taxon>Roseomonas</taxon>
    </lineage>
</organism>
<dbReference type="CDD" id="cd00229">
    <property type="entry name" value="SGNH_hydrolase"/>
    <property type="match status" value="1"/>
</dbReference>
<reference evidence="2 3" key="1">
    <citation type="journal article" date="2013" name="Int. J. Syst. Evol. Microbiol.">
        <title>Roseomonas aerophila sp. nov., isolated from air.</title>
        <authorList>
            <person name="Kim S.J."/>
            <person name="Weon H.Y."/>
            <person name="Ahn J.H."/>
            <person name="Hong S.B."/>
            <person name="Seok S.J."/>
            <person name="Whang K.S."/>
            <person name="Kwon S.W."/>
        </authorList>
    </citation>
    <scope>NUCLEOTIDE SEQUENCE [LARGE SCALE GENOMIC DNA]</scope>
    <source>
        <strain evidence="2 3">NBRC 108923</strain>
    </source>
</reference>
<dbReference type="Proteomes" id="UP000626026">
    <property type="component" value="Unassembled WGS sequence"/>
</dbReference>
<proteinExistence type="predicted"/>
<keyword evidence="3" id="KW-1185">Reference proteome</keyword>
<comment type="caution">
    <text evidence="2">The sequence shown here is derived from an EMBL/GenBank/DDBJ whole genome shotgun (WGS) entry which is preliminary data.</text>
</comment>
<dbReference type="InterPro" id="IPR051532">
    <property type="entry name" value="Ester_Hydrolysis_Enzymes"/>
</dbReference>
<dbReference type="SUPFAM" id="SSF52266">
    <property type="entry name" value="SGNH hydrolase"/>
    <property type="match status" value="1"/>
</dbReference>
<protein>
    <submittedName>
        <fullName evidence="2">SGNH/GDSL hydrolase family protein</fullName>
    </submittedName>
</protein>
<dbReference type="InterPro" id="IPR036514">
    <property type="entry name" value="SGNH_hydro_sf"/>
</dbReference>
<evidence type="ECO:0000256" key="1">
    <source>
        <dbReference type="SAM" id="SignalP"/>
    </source>
</evidence>
<dbReference type="Gene3D" id="3.40.50.1110">
    <property type="entry name" value="SGNH hydrolase"/>
    <property type="match status" value="1"/>
</dbReference>
<dbReference type="PANTHER" id="PTHR30383">
    <property type="entry name" value="THIOESTERASE 1/PROTEASE 1/LYSOPHOSPHOLIPASE L1"/>
    <property type="match status" value="1"/>
</dbReference>
<evidence type="ECO:0000313" key="2">
    <source>
        <dbReference type="EMBL" id="MBC9206843.1"/>
    </source>
</evidence>
<dbReference type="RefSeq" id="WP_187784009.1">
    <property type="nucleotide sequence ID" value="NZ_JACTVA010000010.1"/>
</dbReference>
<dbReference type="InterPro" id="IPR057572">
    <property type="entry name" value="NonGDSL"/>
</dbReference>
<sequence length="277" mass="29732">MRRAFLLSGIAALALARGGARAQMPALPSAPAAPLPAPPGGAAPPPVGNVPEACLVPGELQNLQFALPRMAALIRDKDPIRILAIGSSSTAGIGATVPAHAYPPRLRDALMRLIPGTEVTVRNDGIGGEVASTTLVRMKKSVEDWKPDVVLWQLGTNDALRHITPEAFAQTLREGAEFVLGRGLDLLLIDPQYFPGVPSDDLYRTFVQSIELVAAEKRIPLMRRYAIMRYWDALPQKVPMLSADGFHMNDLGYLCMAETLAGGMAQRVMRALAQTAP</sequence>
<keyword evidence="2" id="KW-0378">Hydrolase</keyword>
<dbReference type="Pfam" id="PF25182">
    <property type="entry name" value="NonGDSL"/>
    <property type="match status" value="1"/>
</dbReference>
<accession>A0ABR7RKA2</accession>
<dbReference type="PANTHER" id="PTHR30383:SF5">
    <property type="entry name" value="SGNH HYDROLASE-TYPE ESTERASE DOMAIN-CONTAINING PROTEIN"/>
    <property type="match status" value="1"/>
</dbReference>